<feature type="compositionally biased region" description="Basic residues" evidence="1">
    <location>
        <begin position="246"/>
        <end position="257"/>
    </location>
</feature>
<name>A0A3P8IWT9_9TREM</name>
<sequence>MDFVPKLPIYKSTLQLRCRVTESSRYTSQPYMIFTEHPADFQPLPFYSVVDFSDGFVGGVYQVVCYYINSNLVRLSKQMQFSFHEQPTAVTIQAVTDKSEKDSYAVRLQCKPNGYPPEVLNTEWAVLTGPKFAFVQKGKEFALTKFATYGYYLVYCDALVAFGATTKHFNTTRRFLYSVDEFDDFIVYDTQCLARKTGSQFRAIVRNFDTIQQILQQTILLRKTSIRETNGKVEQVKARADRYRRRRMGAHGRRRMKQIAEKSSHENKVD</sequence>
<proteinExistence type="predicted"/>
<evidence type="ECO:0000313" key="3">
    <source>
        <dbReference type="Proteomes" id="UP000272942"/>
    </source>
</evidence>
<evidence type="ECO:0000313" key="2">
    <source>
        <dbReference type="EMBL" id="VDP92685.1"/>
    </source>
</evidence>
<feature type="compositionally biased region" description="Basic and acidic residues" evidence="1">
    <location>
        <begin position="258"/>
        <end position="270"/>
    </location>
</feature>
<dbReference type="EMBL" id="UZAN01060449">
    <property type="protein sequence ID" value="VDP92685.1"/>
    <property type="molecule type" value="Genomic_DNA"/>
</dbReference>
<protein>
    <submittedName>
        <fullName evidence="2">Uncharacterized protein</fullName>
    </submittedName>
</protein>
<dbReference type="AlphaFoldDB" id="A0A3P8IWT9"/>
<organism evidence="2 3">
    <name type="scientific">Echinostoma caproni</name>
    <dbReference type="NCBI Taxonomy" id="27848"/>
    <lineage>
        <taxon>Eukaryota</taxon>
        <taxon>Metazoa</taxon>
        <taxon>Spiralia</taxon>
        <taxon>Lophotrochozoa</taxon>
        <taxon>Platyhelminthes</taxon>
        <taxon>Trematoda</taxon>
        <taxon>Digenea</taxon>
        <taxon>Plagiorchiida</taxon>
        <taxon>Echinostomata</taxon>
        <taxon>Echinostomatoidea</taxon>
        <taxon>Echinostomatidae</taxon>
        <taxon>Echinostoma</taxon>
    </lineage>
</organism>
<dbReference type="Proteomes" id="UP000272942">
    <property type="component" value="Unassembled WGS sequence"/>
</dbReference>
<feature type="region of interest" description="Disordered" evidence="1">
    <location>
        <begin position="246"/>
        <end position="270"/>
    </location>
</feature>
<gene>
    <name evidence="2" type="ORF">ECPE_LOCUS15413</name>
</gene>
<keyword evidence="3" id="KW-1185">Reference proteome</keyword>
<evidence type="ECO:0000256" key="1">
    <source>
        <dbReference type="SAM" id="MobiDB-lite"/>
    </source>
</evidence>
<reference evidence="2 3" key="1">
    <citation type="submission" date="2018-11" db="EMBL/GenBank/DDBJ databases">
        <authorList>
            <consortium name="Pathogen Informatics"/>
        </authorList>
    </citation>
    <scope>NUCLEOTIDE SEQUENCE [LARGE SCALE GENOMIC DNA]</scope>
    <source>
        <strain evidence="2 3">Egypt</strain>
    </source>
</reference>
<accession>A0A3P8IWT9</accession>